<comment type="function">
    <text evidence="5">Acts as an anti-CsrA protein, binds CsrA and prevents it from repressing translation of its target genes, one of which is flagellin. Binds to flagellin and participates in the assembly of the flagellum.</text>
</comment>
<keyword evidence="6" id="KW-0282">Flagellum</keyword>
<name>A0ABN1JTU4_9CLOT</name>
<dbReference type="Proteomes" id="UP001501510">
    <property type="component" value="Unassembled WGS sequence"/>
</dbReference>
<dbReference type="RefSeq" id="WP_343763650.1">
    <property type="nucleotide sequence ID" value="NZ_BAAACG010000019.1"/>
</dbReference>
<keyword evidence="4 5" id="KW-0143">Chaperone</keyword>
<accession>A0ABN1JTU4</accession>
<keyword evidence="2 5" id="KW-1005">Bacterial flagellum biogenesis</keyword>
<dbReference type="HAMAP" id="MF_01185">
    <property type="entry name" value="FliW"/>
    <property type="match status" value="1"/>
</dbReference>
<keyword evidence="7" id="KW-1185">Reference proteome</keyword>
<proteinExistence type="inferred from homology"/>
<evidence type="ECO:0000256" key="1">
    <source>
        <dbReference type="ARBA" id="ARBA00022490"/>
    </source>
</evidence>
<comment type="subunit">
    <text evidence="5">Interacts with translational regulator CsrA and flagellin(s).</text>
</comment>
<keyword evidence="6" id="KW-0969">Cilium</keyword>
<dbReference type="PANTHER" id="PTHR39190">
    <property type="entry name" value="FLAGELLAR ASSEMBLY FACTOR FLIW"/>
    <property type="match status" value="1"/>
</dbReference>
<dbReference type="Gene3D" id="2.30.290.10">
    <property type="entry name" value="BH3618-like"/>
    <property type="match status" value="1"/>
</dbReference>
<comment type="subcellular location">
    <subcellularLocation>
        <location evidence="5">Cytoplasm</location>
    </subcellularLocation>
</comment>
<evidence type="ECO:0000256" key="2">
    <source>
        <dbReference type="ARBA" id="ARBA00022795"/>
    </source>
</evidence>
<dbReference type="InterPro" id="IPR003775">
    <property type="entry name" value="Flagellar_assembly_factor_FliW"/>
</dbReference>
<keyword evidence="3 5" id="KW-0810">Translation regulation</keyword>
<dbReference type="EMBL" id="BAAACG010000019">
    <property type="protein sequence ID" value="GAA0746552.1"/>
    <property type="molecule type" value="Genomic_DNA"/>
</dbReference>
<dbReference type="Pfam" id="PF02623">
    <property type="entry name" value="FliW"/>
    <property type="match status" value="1"/>
</dbReference>
<dbReference type="NCBIfam" id="NF009793">
    <property type="entry name" value="PRK13285.1-1"/>
    <property type="match status" value="1"/>
</dbReference>
<protein>
    <recommendedName>
        <fullName evidence="5">Flagellar assembly factor FliW</fullName>
    </recommendedName>
</protein>
<dbReference type="InterPro" id="IPR024046">
    <property type="entry name" value="Flagellar_assmbl_FliW_dom_sf"/>
</dbReference>
<organism evidence="6 7">
    <name type="scientific">Clostridium oceanicum</name>
    <dbReference type="NCBI Taxonomy" id="1543"/>
    <lineage>
        <taxon>Bacteria</taxon>
        <taxon>Bacillati</taxon>
        <taxon>Bacillota</taxon>
        <taxon>Clostridia</taxon>
        <taxon>Eubacteriales</taxon>
        <taxon>Clostridiaceae</taxon>
        <taxon>Clostridium</taxon>
    </lineage>
</organism>
<comment type="caution">
    <text evidence="6">The sequence shown here is derived from an EMBL/GenBank/DDBJ whole genome shotgun (WGS) entry which is preliminary data.</text>
</comment>
<dbReference type="SUPFAM" id="SSF141457">
    <property type="entry name" value="BH3618-like"/>
    <property type="match status" value="1"/>
</dbReference>
<gene>
    <name evidence="5 6" type="primary">fliW</name>
    <name evidence="6" type="ORF">GCM10008906_34320</name>
</gene>
<evidence type="ECO:0000256" key="3">
    <source>
        <dbReference type="ARBA" id="ARBA00022845"/>
    </source>
</evidence>
<comment type="similarity">
    <text evidence="5">Belongs to the FliW family.</text>
</comment>
<keyword evidence="6" id="KW-0966">Cell projection</keyword>
<sequence length="139" mass="15982">MKLNTKYHGTIEYEKKDIIHLEKGILGFENLKKFILFPAVDNDFFSIIHSIEDKDIGFVVTSPFEILKSYELSLKDSIIKKLKISKEDDVLILNIVTLNSEIENITVNLKAPIIINVKEKLGEQIVLDNNKYSIKHPLI</sequence>
<evidence type="ECO:0000313" key="7">
    <source>
        <dbReference type="Proteomes" id="UP001501510"/>
    </source>
</evidence>
<keyword evidence="1 5" id="KW-0963">Cytoplasm</keyword>
<evidence type="ECO:0000313" key="6">
    <source>
        <dbReference type="EMBL" id="GAA0746552.1"/>
    </source>
</evidence>
<dbReference type="PANTHER" id="PTHR39190:SF1">
    <property type="entry name" value="FLAGELLAR ASSEMBLY FACTOR FLIW"/>
    <property type="match status" value="1"/>
</dbReference>
<evidence type="ECO:0000256" key="4">
    <source>
        <dbReference type="ARBA" id="ARBA00023186"/>
    </source>
</evidence>
<reference evidence="6 7" key="1">
    <citation type="journal article" date="2019" name="Int. J. Syst. Evol. Microbiol.">
        <title>The Global Catalogue of Microorganisms (GCM) 10K type strain sequencing project: providing services to taxonomists for standard genome sequencing and annotation.</title>
        <authorList>
            <consortium name="The Broad Institute Genomics Platform"/>
            <consortium name="The Broad Institute Genome Sequencing Center for Infectious Disease"/>
            <person name="Wu L."/>
            <person name="Ma J."/>
        </authorList>
    </citation>
    <scope>NUCLEOTIDE SEQUENCE [LARGE SCALE GENOMIC DNA]</scope>
    <source>
        <strain evidence="6 7">JCM 1407</strain>
    </source>
</reference>
<evidence type="ECO:0000256" key="5">
    <source>
        <dbReference type="HAMAP-Rule" id="MF_01185"/>
    </source>
</evidence>